<dbReference type="InterPro" id="IPR006012">
    <property type="entry name" value="Syntaxin/epimorphin_CS"/>
</dbReference>
<sequence length="297" mass="32517">MSFQDVCHDLEAGHPLPPRPPPPPPPRAVVAHCVFQINTKVSELRRLAHELGAAGLGGNGDARVVRERIRRARADVTRLARNTARRLADPAAAAAVGPNLAADFQAALREFQWVQDRIIEADRQETAAAAAAARLAPPLMFPPPSPPSYGSPIRSSQLNNANTNATAGAADQQCNIQMQQQQQLVESRRTQELALLDNEIAFNEALVEERGREICKIQQEIAEINEIFVELAKLVRDQQWNIDVVESNVEKAAMETSKAEEKLSKAALTHETNSSMNCLLITVFGLVMLIFALVFVA</sequence>
<feature type="transmembrane region" description="Helical" evidence="3">
    <location>
        <begin position="279"/>
        <end position="296"/>
    </location>
</feature>
<proteinExistence type="inferred from homology"/>
<dbReference type="InterPro" id="IPR010989">
    <property type="entry name" value="SNARE"/>
</dbReference>
<comment type="caution">
    <text evidence="5">The sequence shown here is derived from an EMBL/GenBank/DDBJ whole genome shotgun (WGS) entry which is preliminary data.</text>
</comment>
<dbReference type="PROSITE" id="PS50192">
    <property type="entry name" value="T_SNARE"/>
    <property type="match status" value="1"/>
</dbReference>
<organism evidence="5 6">
    <name type="scientific">Sorghum bicolor</name>
    <name type="common">Sorghum</name>
    <name type="synonym">Sorghum vulgare</name>
    <dbReference type="NCBI Taxonomy" id="4558"/>
    <lineage>
        <taxon>Eukaryota</taxon>
        <taxon>Viridiplantae</taxon>
        <taxon>Streptophyta</taxon>
        <taxon>Embryophyta</taxon>
        <taxon>Tracheophyta</taxon>
        <taxon>Spermatophyta</taxon>
        <taxon>Magnoliopsida</taxon>
        <taxon>Liliopsida</taxon>
        <taxon>Poales</taxon>
        <taxon>Poaceae</taxon>
        <taxon>PACMAD clade</taxon>
        <taxon>Panicoideae</taxon>
        <taxon>Andropogonodae</taxon>
        <taxon>Andropogoneae</taxon>
        <taxon>Sorghinae</taxon>
        <taxon>Sorghum</taxon>
    </lineage>
</organism>
<dbReference type="PANTHER" id="PTHR19957">
    <property type="entry name" value="SYNTAXIN"/>
    <property type="match status" value="1"/>
</dbReference>
<dbReference type="GO" id="GO:0005484">
    <property type="term" value="F:SNAP receptor activity"/>
    <property type="evidence" value="ECO:0007669"/>
    <property type="project" value="InterPro"/>
</dbReference>
<accession>A0A921U0B0</accession>
<evidence type="ECO:0000256" key="3">
    <source>
        <dbReference type="SAM" id="Phobius"/>
    </source>
</evidence>
<dbReference type="OMA" id="FAGHEQC"/>
<dbReference type="GO" id="GO:0016020">
    <property type="term" value="C:membrane"/>
    <property type="evidence" value="ECO:0007669"/>
    <property type="project" value="InterPro"/>
</dbReference>
<evidence type="ECO:0000259" key="4">
    <source>
        <dbReference type="PROSITE" id="PS50192"/>
    </source>
</evidence>
<dbReference type="PANTHER" id="PTHR19957:SF398">
    <property type="entry name" value="SYNTAXIN-23"/>
    <property type="match status" value="1"/>
</dbReference>
<keyword evidence="3" id="KW-0472">Membrane</keyword>
<keyword evidence="2" id="KW-0653">Protein transport</keyword>
<dbReference type="CDD" id="cd15840">
    <property type="entry name" value="SNARE_Qa"/>
    <property type="match status" value="1"/>
</dbReference>
<dbReference type="GO" id="GO:0016192">
    <property type="term" value="P:vesicle-mediated transport"/>
    <property type="evidence" value="ECO:0007669"/>
    <property type="project" value="InterPro"/>
</dbReference>
<keyword evidence="2" id="KW-0813">Transport</keyword>
<dbReference type="Gene3D" id="1.20.5.110">
    <property type="match status" value="1"/>
</dbReference>
<dbReference type="Gramene" id="EER88100">
    <property type="protein sequence ID" value="EER88100"/>
    <property type="gene ID" value="SORBI_3010G090000"/>
</dbReference>
<gene>
    <name evidence="5" type="ORF">BDA96_10G109800</name>
</gene>
<dbReference type="SUPFAM" id="SSF47661">
    <property type="entry name" value="t-snare proteins"/>
    <property type="match status" value="1"/>
</dbReference>
<feature type="domain" description="T-SNARE coiled-coil homology" evidence="4">
    <location>
        <begin position="204"/>
        <end position="266"/>
    </location>
</feature>
<dbReference type="PROSITE" id="PS00914">
    <property type="entry name" value="SYNTAXIN"/>
    <property type="match status" value="1"/>
</dbReference>
<dbReference type="KEGG" id="sbi:8065502"/>
<dbReference type="InterPro" id="IPR006011">
    <property type="entry name" value="Syntaxin_N"/>
</dbReference>
<evidence type="ECO:0000256" key="1">
    <source>
        <dbReference type="ARBA" id="ARBA00009063"/>
    </source>
</evidence>
<dbReference type="Proteomes" id="UP000807115">
    <property type="component" value="Chromosome 10"/>
</dbReference>
<reference evidence="5" key="1">
    <citation type="journal article" date="2019" name="BMC Genomics">
        <title>A new reference genome for Sorghum bicolor reveals high levels of sequence similarity between sweet and grain genotypes: implications for the genetics of sugar metabolism.</title>
        <authorList>
            <person name="Cooper E.A."/>
            <person name="Brenton Z.W."/>
            <person name="Flinn B.S."/>
            <person name="Jenkins J."/>
            <person name="Shu S."/>
            <person name="Flowers D."/>
            <person name="Luo F."/>
            <person name="Wang Y."/>
            <person name="Xia P."/>
            <person name="Barry K."/>
            <person name="Daum C."/>
            <person name="Lipzen A."/>
            <person name="Yoshinaga Y."/>
            <person name="Schmutz J."/>
            <person name="Saski C."/>
            <person name="Vermerris W."/>
            <person name="Kresovich S."/>
        </authorList>
    </citation>
    <scope>NUCLEOTIDE SEQUENCE</scope>
</reference>
<dbReference type="OrthoDB" id="364348at2759"/>
<dbReference type="GO" id="GO:0006886">
    <property type="term" value="P:intracellular protein transport"/>
    <property type="evidence" value="ECO:0007669"/>
    <property type="project" value="InterPro"/>
</dbReference>
<evidence type="ECO:0000313" key="5">
    <source>
        <dbReference type="EMBL" id="KAG0513519.1"/>
    </source>
</evidence>
<keyword evidence="3" id="KW-0812">Transmembrane</keyword>
<evidence type="ECO:0000313" key="6">
    <source>
        <dbReference type="Proteomes" id="UP000807115"/>
    </source>
</evidence>
<dbReference type="InterPro" id="IPR000727">
    <property type="entry name" value="T_SNARE_dom"/>
</dbReference>
<dbReference type="EMBL" id="CM027689">
    <property type="protein sequence ID" value="KAG0513519.1"/>
    <property type="molecule type" value="Genomic_DNA"/>
</dbReference>
<dbReference type="Gene3D" id="1.20.58.70">
    <property type="match status" value="1"/>
</dbReference>
<dbReference type="InterPro" id="IPR045242">
    <property type="entry name" value="Syntaxin"/>
</dbReference>
<reference evidence="5" key="2">
    <citation type="submission" date="2020-10" db="EMBL/GenBank/DDBJ databases">
        <authorList>
            <person name="Cooper E.A."/>
            <person name="Brenton Z.W."/>
            <person name="Flinn B.S."/>
            <person name="Jenkins J."/>
            <person name="Shu S."/>
            <person name="Flowers D."/>
            <person name="Luo F."/>
            <person name="Wang Y."/>
            <person name="Xia P."/>
            <person name="Barry K."/>
            <person name="Daum C."/>
            <person name="Lipzen A."/>
            <person name="Yoshinaga Y."/>
            <person name="Schmutz J."/>
            <person name="Saski C."/>
            <person name="Vermerris W."/>
            <person name="Kresovich S."/>
        </authorList>
    </citation>
    <scope>NUCLEOTIDE SEQUENCE</scope>
</reference>
<dbReference type="Pfam" id="PF14523">
    <property type="entry name" value="Syntaxin_2"/>
    <property type="match status" value="1"/>
</dbReference>
<name>A0A921U0B0_SORBI</name>
<keyword evidence="3" id="KW-1133">Transmembrane helix</keyword>
<protein>
    <recommendedName>
        <fullName evidence="4">t-SNARE coiled-coil homology domain-containing protein</fullName>
    </recommendedName>
</protein>
<comment type="similarity">
    <text evidence="1">Belongs to the syntaxin family.</text>
</comment>
<dbReference type="AlphaFoldDB" id="A0A921U0B0"/>
<dbReference type="SMART" id="SM00397">
    <property type="entry name" value="t_SNARE"/>
    <property type="match status" value="1"/>
</dbReference>
<evidence type="ECO:0000256" key="2">
    <source>
        <dbReference type="ARBA" id="ARBA00022927"/>
    </source>
</evidence>